<evidence type="ECO:0000256" key="2">
    <source>
        <dbReference type="ARBA" id="ARBA00022723"/>
    </source>
</evidence>
<dbReference type="InterPro" id="IPR006674">
    <property type="entry name" value="HD_domain"/>
</dbReference>
<dbReference type="PANTHER" id="PTHR35795:SF1">
    <property type="entry name" value="BIS(5'-NUCLEOSYL)-TETRAPHOSPHATASE, SYMMETRICAL"/>
    <property type="match status" value="1"/>
</dbReference>
<dbReference type="GO" id="GO:0008803">
    <property type="term" value="F:bis(5'-nucleosyl)-tetraphosphatase (symmetrical) activity"/>
    <property type="evidence" value="ECO:0007669"/>
    <property type="project" value="UniProtKB-EC"/>
</dbReference>
<evidence type="ECO:0000256" key="1">
    <source>
        <dbReference type="ARBA" id="ARBA00012506"/>
    </source>
</evidence>
<name>A0ABW3RWK5_9BACL</name>
<reference evidence="9" key="1">
    <citation type="journal article" date="2019" name="Int. J. Syst. Evol. Microbiol.">
        <title>The Global Catalogue of Microorganisms (GCM) 10K type strain sequencing project: providing services to taxonomists for standard genome sequencing and annotation.</title>
        <authorList>
            <consortium name="The Broad Institute Genomics Platform"/>
            <consortium name="The Broad Institute Genome Sequencing Center for Infectious Disease"/>
            <person name="Wu L."/>
            <person name="Ma J."/>
        </authorList>
    </citation>
    <scope>NUCLEOTIDE SEQUENCE [LARGE SCALE GENOMIC DNA]</scope>
    <source>
        <strain evidence="9">CCUG 59189</strain>
    </source>
</reference>
<dbReference type="PANTHER" id="PTHR35795">
    <property type="entry name" value="SLR1885 PROTEIN"/>
    <property type="match status" value="1"/>
</dbReference>
<protein>
    <recommendedName>
        <fullName evidence="1">bis(5'-nucleosyl)-tetraphosphatase (symmetrical)</fullName>
        <ecNumber evidence="1">3.6.1.41</ecNumber>
    </recommendedName>
</protein>
<dbReference type="InterPro" id="IPR051094">
    <property type="entry name" value="Diverse_Catalytic_Enzymes"/>
</dbReference>
<keyword evidence="5" id="KW-0408">Iron</keyword>
<dbReference type="InterPro" id="IPR005249">
    <property type="entry name" value="YqeK"/>
</dbReference>
<evidence type="ECO:0000256" key="6">
    <source>
        <dbReference type="ARBA" id="ARBA00049417"/>
    </source>
</evidence>
<accession>A0ABW3RWK5</accession>
<feature type="domain" description="HD" evidence="7">
    <location>
        <begin position="34"/>
        <end position="149"/>
    </location>
</feature>
<dbReference type="InterPro" id="IPR003607">
    <property type="entry name" value="HD/PDEase_dom"/>
</dbReference>
<comment type="caution">
    <text evidence="8">The sequence shown here is derived from an EMBL/GenBank/DDBJ whole genome shotgun (WGS) entry which is preliminary data.</text>
</comment>
<evidence type="ECO:0000256" key="3">
    <source>
        <dbReference type="ARBA" id="ARBA00022741"/>
    </source>
</evidence>
<keyword evidence="2" id="KW-0479">Metal-binding</keyword>
<dbReference type="EMBL" id="JBHTLM010000006">
    <property type="protein sequence ID" value="MFD1176672.1"/>
    <property type="molecule type" value="Genomic_DNA"/>
</dbReference>
<sequence length="209" mass="24351">MNNIFSGYTNGLVFTGDIKQDVHDFFNLNKDIRTLNHTLDVAAEAVRIANLFSMDPQKVECAALLHDISNVIPISTMLEVAERLSIEILEDEYKYDRSVHQKLSKYMAYDVFEIDDEEILNAIESHTTHKPNSNMIDKILFVSDKISWSLPGEHPFLNEMRIEVNNLEIDKAILIYLDHIWDQRNILKLVHPWLIKAREELLEEYSGRH</sequence>
<keyword evidence="3" id="KW-0547">Nucleotide-binding</keyword>
<dbReference type="Gene3D" id="1.10.3210.10">
    <property type="entry name" value="Hypothetical protein af1432"/>
    <property type="match status" value="1"/>
</dbReference>
<proteinExistence type="predicted"/>
<keyword evidence="4 8" id="KW-0378">Hydrolase</keyword>
<dbReference type="SUPFAM" id="SSF109604">
    <property type="entry name" value="HD-domain/PDEase-like"/>
    <property type="match status" value="1"/>
</dbReference>
<dbReference type="Proteomes" id="UP001597262">
    <property type="component" value="Unassembled WGS sequence"/>
</dbReference>
<dbReference type="CDD" id="cd00077">
    <property type="entry name" value="HDc"/>
    <property type="match status" value="1"/>
</dbReference>
<comment type="catalytic activity">
    <reaction evidence="6">
        <text>P(1),P(4)-bis(5'-adenosyl) tetraphosphate + H2O = 2 ADP + 2 H(+)</text>
        <dbReference type="Rhea" id="RHEA:24252"/>
        <dbReference type="ChEBI" id="CHEBI:15377"/>
        <dbReference type="ChEBI" id="CHEBI:15378"/>
        <dbReference type="ChEBI" id="CHEBI:58141"/>
        <dbReference type="ChEBI" id="CHEBI:456216"/>
        <dbReference type="EC" id="3.6.1.41"/>
    </reaction>
</comment>
<dbReference type="Pfam" id="PF01966">
    <property type="entry name" value="HD"/>
    <property type="match status" value="1"/>
</dbReference>
<evidence type="ECO:0000256" key="4">
    <source>
        <dbReference type="ARBA" id="ARBA00022801"/>
    </source>
</evidence>
<dbReference type="PROSITE" id="PS51831">
    <property type="entry name" value="HD"/>
    <property type="match status" value="1"/>
</dbReference>
<dbReference type="NCBIfam" id="TIGR00488">
    <property type="entry name" value="bis(5'-nucleosyl)-tetraphosphatase (symmetrical) YqeK"/>
    <property type="match status" value="1"/>
</dbReference>
<organism evidence="8 9">
    <name type="scientific">Paenibacillus puldeungensis</name>
    <dbReference type="NCBI Taxonomy" id="696536"/>
    <lineage>
        <taxon>Bacteria</taxon>
        <taxon>Bacillati</taxon>
        <taxon>Bacillota</taxon>
        <taxon>Bacilli</taxon>
        <taxon>Bacillales</taxon>
        <taxon>Paenibacillaceae</taxon>
        <taxon>Paenibacillus</taxon>
    </lineage>
</organism>
<dbReference type="EC" id="3.6.1.41" evidence="1"/>
<keyword evidence="9" id="KW-1185">Reference proteome</keyword>
<evidence type="ECO:0000313" key="8">
    <source>
        <dbReference type="EMBL" id="MFD1176672.1"/>
    </source>
</evidence>
<evidence type="ECO:0000256" key="5">
    <source>
        <dbReference type="ARBA" id="ARBA00023004"/>
    </source>
</evidence>
<evidence type="ECO:0000313" key="9">
    <source>
        <dbReference type="Proteomes" id="UP001597262"/>
    </source>
</evidence>
<gene>
    <name evidence="8" type="primary">yqeK</name>
    <name evidence="8" type="ORF">ACFQ3W_10210</name>
</gene>
<evidence type="ECO:0000259" key="7">
    <source>
        <dbReference type="PROSITE" id="PS51831"/>
    </source>
</evidence>
<dbReference type="RefSeq" id="WP_379319125.1">
    <property type="nucleotide sequence ID" value="NZ_JBHTLM010000006.1"/>
</dbReference>